<protein>
    <submittedName>
        <fullName evidence="3">Uncharacterized protein LOC113496056</fullName>
    </submittedName>
</protein>
<feature type="compositionally biased region" description="Polar residues" evidence="1">
    <location>
        <begin position="184"/>
        <end position="200"/>
    </location>
</feature>
<evidence type="ECO:0000256" key="1">
    <source>
        <dbReference type="SAM" id="MobiDB-lite"/>
    </source>
</evidence>
<proteinExistence type="predicted"/>
<evidence type="ECO:0000313" key="3">
    <source>
        <dbReference type="RefSeq" id="XP_026730939.1"/>
    </source>
</evidence>
<name>A0A7E5VRM5_TRINI</name>
<organism evidence="2 3">
    <name type="scientific">Trichoplusia ni</name>
    <name type="common">Cabbage looper</name>
    <dbReference type="NCBI Taxonomy" id="7111"/>
    <lineage>
        <taxon>Eukaryota</taxon>
        <taxon>Metazoa</taxon>
        <taxon>Ecdysozoa</taxon>
        <taxon>Arthropoda</taxon>
        <taxon>Hexapoda</taxon>
        <taxon>Insecta</taxon>
        <taxon>Pterygota</taxon>
        <taxon>Neoptera</taxon>
        <taxon>Endopterygota</taxon>
        <taxon>Lepidoptera</taxon>
        <taxon>Glossata</taxon>
        <taxon>Ditrysia</taxon>
        <taxon>Noctuoidea</taxon>
        <taxon>Noctuidae</taxon>
        <taxon>Plusiinae</taxon>
        <taxon>Trichoplusia</taxon>
    </lineage>
</organism>
<dbReference type="RefSeq" id="XP_026730939.1">
    <property type="nucleotide sequence ID" value="XM_026875138.1"/>
</dbReference>
<dbReference type="InParanoid" id="A0A7E5VRM5"/>
<accession>A0A7E5VRM5</accession>
<dbReference type="AlphaFoldDB" id="A0A7E5VRM5"/>
<dbReference type="GeneID" id="113496056"/>
<reference evidence="3" key="1">
    <citation type="submission" date="2025-08" db="UniProtKB">
        <authorList>
            <consortium name="RefSeq"/>
        </authorList>
    </citation>
    <scope>IDENTIFICATION</scope>
</reference>
<dbReference type="Proteomes" id="UP000322000">
    <property type="component" value="Chromosome 7"/>
</dbReference>
<dbReference type="PANTHER" id="PTHR10773:SF19">
    <property type="match status" value="1"/>
</dbReference>
<gene>
    <name evidence="3" type="primary">LOC113496056</name>
</gene>
<dbReference type="KEGG" id="tnl:113496056"/>
<evidence type="ECO:0000313" key="2">
    <source>
        <dbReference type="Proteomes" id="UP000322000"/>
    </source>
</evidence>
<dbReference type="OrthoDB" id="6776127at2759"/>
<keyword evidence="2" id="KW-1185">Reference proteome</keyword>
<dbReference type="PANTHER" id="PTHR10773">
    <property type="entry name" value="DNA-DIRECTED RNA POLYMERASES I, II, AND III SUBUNIT RPABC2"/>
    <property type="match status" value="1"/>
</dbReference>
<feature type="region of interest" description="Disordered" evidence="1">
    <location>
        <begin position="184"/>
        <end position="240"/>
    </location>
</feature>
<sequence length="367" mass="42066">MTISEIIWDIPEIPILNKLEPYTKEIIYDQSQQEGSNAASYGKLETFRHPESQYQPLLPEQKANIPKSVIHPELDELAHRFLGPSFENEPDSLADMVISPLSPEPSTSVNMYDSFQPASPMRIVNYWDHSLCMTDSSEDCIPDSNECSSWSSESSLCSLTAPRAFDAQGTSTGNSSIQNEHNVIENASMNISDTDTNTSDGGVRKRKRKGHADPNEWKKNRRKIRRQSGEPYLSSTGKMVPGKRLTEGRCKGLCREKCTQHFTEDERQAIFSEFWAIESLEQKRQYIVSLIQREEPRTRRTSSTESKRKYTNRYYMKKPNTTEPKRVCQKFFLSTFNISETFVRFCFKKVTQNSEVMLGTVQSTEFG</sequence>